<dbReference type="Proteomes" id="UP000003751">
    <property type="component" value="Unassembled WGS sequence"/>
</dbReference>
<sequence length="100" mass="10923">MSGSQLLNIEHHFLLPGGPNVQVAKRDHFWLADNVNPPVGSLPMNCQNCGHSDSFVLLLDLATRVSDAETTPLDWSFCLQCPACESTDVDGDPSKLFARL</sequence>
<dbReference type="Proteomes" id="UP000184203">
    <property type="component" value="Unassembled WGS sequence"/>
</dbReference>
<organism evidence="1 3">
    <name type="scientific">Haladaptatus paucihalophilus DX253</name>
    <dbReference type="NCBI Taxonomy" id="797209"/>
    <lineage>
        <taxon>Archaea</taxon>
        <taxon>Methanobacteriati</taxon>
        <taxon>Methanobacteriota</taxon>
        <taxon>Stenosarchaea group</taxon>
        <taxon>Halobacteria</taxon>
        <taxon>Halobacteriales</taxon>
        <taxon>Haladaptataceae</taxon>
        <taxon>Haladaptatus</taxon>
    </lineage>
</organism>
<dbReference type="PATRIC" id="fig|797209.4.peg.1125"/>
<dbReference type="OrthoDB" id="209680at2157"/>
<protein>
    <submittedName>
        <fullName evidence="1">Uncharacterized protein</fullName>
    </submittedName>
</protein>
<reference evidence="4" key="3">
    <citation type="submission" date="2016-11" db="EMBL/GenBank/DDBJ databases">
        <authorList>
            <person name="Varghese N."/>
            <person name="Submissions S."/>
        </authorList>
    </citation>
    <scope>NUCLEOTIDE SEQUENCE [LARGE SCALE GENOMIC DNA]</scope>
    <source>
        <strain evidence="4">DX253</strain>
    </source>
</reference>
<evidence type="ECO:0000313" key="3">
    <source>
        <dbReference type="Proteomes" id="UP000003751"/>
    </source>
</evidence>
<proteinExistence type="predicted"/>
<dbReference type="EMBL" id="AEMG01000004">
    <property type="protein sequence ID" value="EFW93323.1"/>
    <property type="molecule type" value="Genomic_DNA"/>
</dbReference>
<dbReference type="RefSeq" id="WP_007977830.1">
    <property type="nucleotide sequence ID" value="NZ_AEMG01000004.1"/>
</dbReference>
<evidence type="ECO:0000313" key="1">
    <source>
        <dbReference type="EMBL" id="EFW93323.1"/>
    </source>
</evidence>
<keyword evidence="4" id="KW-1185">Reference proteome</keyword>
<accession>E7QQQ9</accession>
<evidence type="ECO:0000313" key="4">
    <source>
        <dbReference type="Proteomes" id="UP000184203"/>
    </source>
</evidence>
<evidence type="ECO:0000313" key="2">
    <source>
        <dbReference type="EMBL" id="SHK51376.1"/>
    </source>
</evidence>
<dbReference type="EMBL" id="FRAN01000002">
    <property type="protein sequence ID" value="SHK51376.1"/>
    <property type="molecule type" value="Genomic_DNA"/>
</dbReference>
<dbReference type="AlphaFoldDB" id="E7QQQ9"/>
<gene>
    <name evidence="2" type="ORF">SAMN05444342_1512</name>
    <name evidence="1" type="ORF">ZOD2009_05647</name>
</gene>
<reference evidence="1 3" key="1">
    <citation type="journal article" date="2014" name="ISME J.">
        <title>Trehalose/2-sulfotrehalose biosynthesis and glycine-betaine uptake are widely spread mechanisms for osmoadaptation in the Halobacteriales.</title>
        <authorList>
            <person name="Youssef N.H."/>
            <person name="Savage-Ashlock K.N."/>
            <person name="McCully A.L."/>
            <person name="Luedtke B."/>
            <person name="Shaw E.I."/>
            <person name="Hoff W.D."/>
            <person name="Elshahed M.S."/>
        </authorList>
    </citation>
    <scope>NUCLEOTIDE SEQUENCE [LARGE SCALE GENOMIC DNA]</scope>
    <source>
        <strain evidence="1 3">DX253</strain>
    </source>
</reference>
<reference evidence="2" key="2">
    <citation type="submission" date="2016-11" db="EMBL/GenBank/DDBJ databases">
        <authorList>
            <person name="Jaros S."/>
            <person name="Januszkiewicz K."/>
            <person name="Wedrychowicz H."/>
        </authorList>
    </citation>
    <scope>NUCLEOTIDE SEQUENCE [LARGE SCALE GENOMIC DNA]</scope>
    <source>
        <strain evidence="2">DX253</strain>
    </source>
</reference>
<name>E7QQQ9_HALPU</name>